<evidence type="ECO:0000313" key="1">
    <source>
        <dbReference type="EMBL" id="KAJ7564607.1"/>
    </source>
</evidence>
<protein>
    <submittedName>
        <fullName evidence="1">Uncharacterized protein</fullName>
    </submittedName>
</protein>
<dbReference type="EMBL" id="CM055093">
    <property type="protein sequence ID" value="KAJ7564607.1"/>
    <property type="molecule type" value="Genomic_DNA"/>
</dbReference>
<keyword evidence="2" id="KW-1185">Reference proteome</keyword>
<dbReference type="Proteomes" id="UP001162992">
    <property type="component" value="Chromosome 2"/>
</dbReference>
<sequence length="378" mass="41950">MTVDCGGSAVFTLVLCSMKYFLTRRHGKNSNRKESKAAYLQSIKYSSSDLEHATRNFHPNNKLGEGEFGEVFQGILADGTEVAVKKLITKPEQGTQEFLDTVKLITSARYQNLVKLTGWCLEGEQKFLVYEYLEQKSLAQVLLNQDTKVAIDWGVRCHIVIEIARGLAHLHESDPQIIHGNIQASNILLDKSFNPKIGDYGLRELFPDKATSSFGPHVAGNLGYLAPEYFLQGQLTEKADTFSFGVLALEIVGGRSNLDRNFAQERMLLLEWTWKLYEEARLADLVDPNLGKEYSEDEAFRLIHVALLCTQSSPATRPSMSRVLAMIIGDAGIRVFPSRPGILQQLLQAPLSQEAPATLEITTVVDDLHASPSGCCDS</sequence>
<organism evidence="1 2">
    <name type="scientific">Diphasiastrum complanatum</name>
    <name type="common">Issler's clubmoss</name>
    <name type="synonym">Lycopodium complanatum</name>
    <dbReference type="NCBI Taxonomy" id="34168"/>
    <lineage>
        <taxon>Eukaryota</taxon>
        <taxon>Viridiplantae</taxon>
        <taxon>Streptophyta</taxon>
        <taxon>Embryophyta</taxon>
        <taxon>Tracheophyta</taxon>
        <taxon>Lycopodiopsida</taxon>
        <taxon>Lycopodiales</taxon>
        <taxon>Lycopodiaceae</taxon>
        <taxon>Lycopodioideae</taxon>
        <taxon>Diphasiastrum</taxon>
    </lineage>
</organism>
<name>A0ACC2EDT8_DIPCM</name>
<evidence type="ECO:0000313" key="2">
    <source>
        <dbReference type="Proteomes" id="UP001162992"/>
    </source>
</evidence>
<accession>A0ACC2EDT8</accession>
<proteinExistence type="predicted"/>
<gene>
    <name evidence="1" type="ORF">O6H91_02G025200</name>
</gene>
<comment type="caution">
    <text evidence="1">The sequence shown here is derived from an EMBL/GenBank/DDBJ whole genome shotgun (WGS) entry which is preliminary data.</text>
</comment>
<reference evidence="2" key="1">
    <citation type="journal article" date="2024" name="Proc. Natl. Acad. Sci. U.S.A.">
        <title>Extraordinary preservation of gene collinearity over three hundred million years revealed in homosporous lycophytes.</title>
        <authorList>
            <person name="Li C."/>
            <person name="Wickell D."/>
            <person name="Kuo L.Y."/>
            <person name="Chen X."/>
            <person name="Nie B."/>
            <person name="Liao X."/>
            <person name="Peng D."/>
            <person name="Ji J."/>
            <person name="Jenkins J."/>
            <person name="Williams M."/>
            <person name="Shu S."/>
            <person name="Plott C."/>
            <person name="Barry K."/>
            <person name="Rajasekar S."/>
            <person name="Grimwood J."/>
            <person name="Han X."/>
            <person name="Sun S."/>
            <person name="Hou Z."/>
            <person name="He W."/>
            <person name="Dai G."/>
            <person name="Sun C."/>
            <person name="Schmutz J."/>
            <person name="Leebens-Mack J.H."/>
            <person name="Li F.W."/>
            <person name="Wang L."/>
        </authorList>
    </citation>
    <scope>NUCLEOTIDE SEQUENCE [LARGE SCALE GENOMIC DNA]</scope>
    <source>
        <strain evidence="2">cv. PW_Plant_1</strain>
    </source>
</reference>